<dbReference type="Pfam" id="PF13487">
    <property type="entry name" value="HD_5"/>
    <property type="match status" value="1"/>
</dbReference>
<dbReference type="InterPro" id="IPR003607">
    <property type="entry name" value="HD/PDEase_dom"/>
</dbReference>
<dbReference type="RefSeq" id="WP_170138050.1">
    <property type="nucleotide sequence ID" value="NZ_QPJT01000005.1"/>
</dbReference>
<dbReference type="SUPFAM" id="SSF109604">
    <property type="entry name" value="HD-domain/PDEase-like"/>
    <property type="match status" value="1"/>
</dbReference>
<dbReference type="PROSITE" id="PS51832">
    <property type="entry name" value="HD_GYP"/>
    <property type="match status" value="1"/>
</dbReference>
<dbReference type="CDD" id="cd00077">
    <property type="entry name" value="HDc"/>
    <property type="match status" value="1"/>
</dbReference>
<dbReference type="AlphaFoldDB" id="A0A369BCY8"/>
<evidence type="ECO:0000313" key="4">
    <source>
        <dbReference type="Proteomes" id="UP000253034"/>
    </source>
</evidence>
<dbReference type="Proteomes" id="UP000253034">
    <property type="component" value="Unassembled WGS sequence"/>
</dbReference>
<dbReference type="EMBL" id="QPJT01000005">
    <property type="protein sequence ID" value="RCX18317.1"/>
    <property type="molecule type" value="Genomic_DNA"/>
</dbReference>
<dbReference type="InterPro" id="IPR037522">
    <property type="entry name" value="HD_GYP_dom"/>
</dbReference>
<evidence type="ECO:0000259" key="1">
    <source>
        <dbReference type="PROSITE" id="PS51831"/>
    </source>
</evidence>
<dbReference type="SMART" id="SM00471">
    <property type="entry name" value="HDc"/>
    <property type="match status" value="1"/>
</dbReference>
<evidence type="ECO:0000259" key="2">
    <source>
        <dbReference type="PROSITE" id="PS51832"/>
    </source>
</evidence>
<feature type="domain" description="HD" evidence="1">
    <location>
        <begin position="33"/>
        <end position="155"/>
    </location>
</feature>
<sequence>MFFYLMNRLVGKAAFHEAIECLVAALEARDAYTSGHSLRVADMSSDLGKAIGLRGLKLETVHLAAHLHDIGKLGVPDDVLNKKGRLLPDEWAQIQMHPEIGYNILSKSKGLIHIARIVLYHHERWDGKGYTHGIKGDKIPLGSRIISVADSIDAMTSQRPYREAMSWEKCMDEIVANKGTQFDPMVVEAAERLWRKWKEKEREKGLAIEGV</sequence>
<name>A0A369BCY8_9FIRM</name>
<dbReference type="PROSITE" id="PS51831">
    <property type="entry name" value="HD"/>
    <property type="match status" value="1"/>
</dbReference>
<gene>
    <name evidence="3" type="ORF">DFR58_10576</name>
</gene>
<proteinExistence type="predicted"/>
<dbReference type="Gene3D" id="1.10.3210.10">
    <property type="entry name" value="Hypothetical protein af1432"/>
    <property type="match status" value="1"/>
</dbReference>
<evidence type="ECO:0000313" key="3">
    <source>
        <dbReference type="EMBL" id="RCX18317.1"/>
    </source>
</evidence>
<feature type="domain" description="HD-GYP" evidence="2">
    <location>
        <begin position="11"/>
        <end position="206"/>
    </location>
</feature>
<keyword evidence="4" id="KW-1185">Reference proteome</keyword>
<dbReference type="InterPro" id="IPR052020">
    <property type="entry name" value="Cyclic_di-GMP/3'3'-cGAMP_PDE"/>
</dbReference>
<dbReference type="InterPro" id="IPR006674">
    <property type="entry name" value="HD_domain"/>
</dbReference>
<protein>
    <submittedName>
        <fullName evidence="3">Metal dependent phosphohydrolase</fullName>
    </submittedName>
</protein>
<reference evidence="3 4" key="1">
    <citation type="submission" date="2018-07" db="EMBL/GenBank/DDBJ databases">
        <title>Genomic Encyclopedia of Type Strains, Phase IV (KMG-IV): sequencing the most valuable type-strain genomes for metagenomic binning, comparative biology and taxonomic classification.</title>
        <authorList>
            <person name="Goeker M."/>
        </authorList>
    </citation>
    <scope>NUCLEOTIDE SEQUENCE [LARGE SCALE GENOMIC DNA]</scope>
    <source>
        <strain evidence="3 4">DSM 27016</strain>
    </source>
</reference>
<organism evidence="3 4">
    <name type="scientific">Anaerobacterium chartisolvens</name>
    <dbReference type="NCBI Taxonomy" id="1297424"/>
    <lineage>
        <taxon>Bacteria</taxon>
        <taxon>Bacillati</taxon>
        <taxon>Bacillota</taxon>
        <taxon>Clostridia</taxon>
        <taxon>Eubacteriales</taxon>
        <taxon>Oscillospiraceae</taxon>
        <taxon>Anaerobacterium</taxon>
    </lineage>
</organism>
<dbReference type="PANTHER" id="PTHR45228">
    <property type="entry name" value="CYCLIC DI-GMP PHOSPHODIESTERASE TM_0186-RELATED"/>
    <property type="match status" value="1"/>
</dbReference>
<keyword evidence="3" id="KW-0378">Hydrolase</keyword>
<accession>A0A369BCY8</accession>
<dbReference type="GO" id="GO:0016787">
    <property type="term" value="F:hydrolase activity"/>
    <property type="evidence" value="ECO:0007669"/>
    <property type="project" value="UniProtKB-KW"/>
</dbReference>
<comment type="caution">
    <text evidence="3">The sequence shown here is derived from an EMBL/GenBank/DDBJ whole genome shotgun (WGS) entry which is preliminary data.</text>
</comment>